<sequence>MMKRLFIIFCFLLSTSHISFASSYSDKEVQLCINAYNHLWFSFETIKSNLRSDQTAQLPLFTEEFTKVVTPDVHFEVQKLPVPPELTSTISIVVDGITDLANTAAFGIDNHGEHHITSPFSIKRLPSPENNASRVYSMTTRDINYTRNATEDGGCTVYLSQKDVLCTVEKVKGISSGKKALLRSIINNVVTAYALPAPQCILWNAAPVTSYVN</sequence>
<dbReference type="OrthoDB" id="5640851at2"/>
<accession>A0A0W0WDX1</accession>
<comment type="caution">
    <text evidence="2">The sequence shown here is derived from an EMBL/GenBank/DDBJ whole genome shotgun (WGS) entry which is preliminary data.</text>
</comment>
<dbReference type="PATRIC" id="fig|466.6.peg.590"/>
<dbReference type="AlphaFoldDB" id="A0A0W0WDX1"/>
<dbReference type="RefSeq" id="WP_058451380.1">
    <property type="nucleotide sequence ID" value="NZ_CAAAIB010000005.1"/>
</dbReference>
<evidence type="ECO:0000256" key="1">
    <source>
        <dbReference type="SAM" id="SignalP"/>
    </source>
</evidence>
<dbReference type="Proteomes" id="UP000054908">
    <property type="component" value="Unassembled WGS sequence"/>
</dbReference>
<gene>
    <name evidence="2" type="ORF">Lmac_0552</name>
</gene>
<dbReference type="EMBL" id="LNYL01000013">
    <property type="protein sequence ID" value="KTD30557.1"/>
    <property type="molecule type" value="Genomic_DNA"/>
</dbReference>
<name>A0A0W0WDX1_9GAMM</name>
<protein>
    <submittedName>
        <fullName evidence="2">Uncharacterized protein</fullName>
    </submittedName>
</protein>
<dbReference type="STRING" id="466.Lmac_0552"/>
<feature type="chain" id="PRO_5006915380" evidence="1">
    <location>
        <begin position="22"/>
        <end position="213"/>
    </location>
</feature>
<evidence type="ECO:0000313" key="2">
    <source>
        <dbReference type="EMBL" id="KTD30557.1"/>
    </source>
</evidence>
<proteinExistence type="predicted"/>
<reference evidence="2 3" key="1">
    <citation type="submission" date="2015-11" db="EMBL/GenBank/DDBJ databases">
        <title>Genomic analysis of 38 Legionella species identifies large and diverse effector repertoires.</title>
        <authorList>
            <person name="Burstein D."/>
            <person name="Amaro F."/>
            <person name="Zusman T."/>
            <person name="Lifshitz Z."/>
            <person name="Cohen O."/>
            <person name="Gilbert J.A."/>
            <person name="Pupko T."/>
            <person name="Shuman H.A."/>
            <person name="Segal G."/>
        </authorList>
    </citation>
    <scope>NUCLEOTIDE SEQUENCE [LARGE SCALE GENOMIC DNA]</scope>
    <source>
        <strain evidence="2 3">PX-1-G2-E2</strain>
    </source>
</reference>
<keyword evidence="3" id="KW-1185">Reference proteome</keyword>
<feature type="signal peptide" evidence="1">
    <location>
        <begin position="1"/>
        <end position="21"/>
    </location>
</feature>
<evidence type="ECO:0000313" key="3">
    <source>
        <dbReference type="Proteomes" id="UP000054908"/>
    </source>
</evidence>
<organism evidence="2 3">
    <name type="scientific">Legionella maceachernii</name>
    <dbReference type="NCBI Taxonomy" id="466"/>
    <lineage>
        <taxon>Bacteria</taxon>
        <taxon>Pseudomonadati</taxon>
        <taxon>Pseudomonadota</taxon>
        <taxon>Gammaproteobacteria</taxon>
        <taxon>Legionellales</taxon>
        <taxon>Legionellaceae</taxon>
        <taxon>Legionella</taxon>
    </lineage>
</organism>
<keyword evidence="1" id="KW-0732">Signal</keyword>